<sequence>MLNKLILWFKNLRMSNQIIIVNLLIIILAVLLVMTTGHIQQAIFFSYIQDVEQELTLKQEKNLVNNISRELRLYIQQKNYQTILNLWHSQQMFYQLIQKQSQYQIKVNQFQDCVEQEEISEDNIIYNSDIFCQGLYTKQYDSQAILLNQTISLLIPFSQVFLGDEQNKISFIDVPKNQIFAQYPRMYKYKNYDPSTRPWYMNHIAQYEINPNSEYFYSPIYISVRSFMPYFSLTYSLIINSTLFGITSQLQEIYDKNIQSIPMSIFLVNQNGDIILTTMPSISKTNMLITITNETYTGFNQSDWDLVQKNSKQKHAVETYFYLENKIFKKPVFVNAFNFAKENLTLIVFKNMSYEIEIGEKLQGLVDTIKKSMIKEVQIYVGVCIFLLLLTTSLIRYISAPLLNLIQVINVHVKKIGNNLNSEIFKMAIKSRKQTDPYTSLACSFLGLKDLQTRGSESKNQICKSIDEIKYSFQYQETDCSKIKESILLLHNYEASEYLNKHHSFQQPLTLRKLSQDQCVTTDDETSHRLILIKQIFQELFQKQRLI</sequence>
<feature type="transmembrane region" description="Helical" evidence="1">
    <location>
        <begin position="227"/>
        <end position="246"/>
    </location>
</feature>
<organism evidence="2 3">
    <name type="scientific">Paramecium octaurelia</name>
    <dbReference type="NCBI Taxonomy" id="43137"/>
    <lineage>
        <taxon>Eukaryota</taxon>
        <taxon>Sar</taxon>
        <taxon>Alveolata</taxon>
        <taxon>Ciliophora</taxon>
        <taxon>Intramacronucleata</taxon>
        <taxon>Oligohymenophorea</taxon>
        <taxon>Peniculida</taxon>
        <taxon>Parameciidae</taxon>
        <taxon>Paramecium</taxon>
    </lineage>
</organism>
<keyword evidence="3" id="KW-1185">Reference proteome</keyword>
<feature type="transmembrane region" description="Helical" evidence="1">
    <location>
        <begin position="20"/>
        <end position="39"/>
    </location>
</feature>
<feature type="transmembrane region" description="Helical" evidence="1">
    <location>
        <begin position="379"/>
        <end position="398"/>
    </location>
</feature>
<dbReference type="AlphaFoldDB" id="A0A8S1TEY8"/>
<evidence type="ECO:0000313" key="3">
    <source>
        <dbReference type="Proteomes" id="UP000683925"/>
    </source>
</evidence>
<keyword evidence="1" id="KW-1133">Transmembrane helix</keyword>
<reference evidence="2" key="1">
    <citation type="submission" date="2021-01" db="EMBL/GenBank/DDBJ databases">
        <authorList>
            <consortium name="Genoscope - CEA"/>
            <person name="William W."/>
        </authorList>
    </citation>
    <scope>NUCLEOTIDE SEQUENCE</scope>
</reference>
<comment type="caution">
    <text evidence="2">The sequence shown here is derived from an EMBL/GenBank/DDBJ whole genome shotgun (WGS) entry which is preliminary data.</text>
</comment>
<evidence type="ECO:0000313" key="2">
    <source>
        <dbReference type="EMBL" id="CAD8150473.1"/>
    </source>
</evidence>
<accession>A0A8S1TEY8</accession>
<proteinExistence type="predicted"/>
<dbReference type="OrthoDB" id="301108at2759"/>
<keyword evidence="1" id="KW-0472">Membrane</keyword>
<gene>
    <name evidence="2" type="ORF">POCTA_138.1.T0230351</name>
</gene>
<evidence type="ECO:0000256" key="1">
    <source>
        <dbReference type="SAM" id="Phobius"/>
    </source>
</evidence>
<dbReference type="EMBL" id="CAJJDP010000023">
    <property type="protein sequence ID" value="CAD8150473.1"/>
    <property type="molecule type" value="Genomic_DNA"/>
</dbReference>
<protein>
    <submittedName>
        <fullName evidence="2">Uncharacterized protein</fullName>
    </submittedName>
</protein>
<keyword evidence="1" id="KW-0812">Transmembrane</keyword>
<dbReference type="Proteomes" id="UP000683925">
    <property type="component" value="Unassembled WGS sequence"/>
</dbReference>
<name>A0A8S1TEY8_PAROT</name>
<dbReference type="OMA" id="NQIFAQY"/>